<evidence type="ECO:0000313" key="10">
    <source>
        <dbReference type="Proteomes" id="UP001240984"/>
    </source>
</evidence>
<keyword evidence="7" id="KW-0732">Signal</keyword>
<comment type="similarity">
    <text evidence="1 5">Belongs to the peptidase S8 family.</text>
</comment>
<dbReference type="PANTHER" id="PTHR43806:SF11">
    <property type="entry name" value="CEREVISIN-RELATED"/>
    <property type="match status" value="1"/>
</dbReference>
<evidence type="ECO:0000256" key="3">
    <source>
        <dbReference type="ARBA" id="ARBA00022801"/>
    </source>
</evidence>
<keyword evidence="2" id="KW-0645">Protease</keyword>
<dbReference type="InterPro" id="IPR036852">
    <property type="entry name" value="Peptidase_S8/S53_dom_sf"/>
</dbReference>
<evidence type="ECO:0000259" key="8">
    <source>
        <dbReference type="Pfam" id="PF00082"/>
    </source>
</evidence>
<organism evidence="9 10">
    <name type="scientific">Catenuloplanes nepalensis</name>
    <dbReference type="NCBI Taxonomy" id="587533"/>
    <lineage>
        <taxon>Bacteria</taxon>
        <taxon>Bacillati</taxon>
        <taxon>Actinomycetota</taxon>
        <taxon>Actinomycetes</taxon>
        <taxon>Micromonosporales</taxon>
        <taxon>Micromonosporaceae</taxon>
        <taxon>Catenuloplanes</taxon>
    </lineage>
</organism>
<keyword evidence="6" id="KW-0472">Membrane</keyword>
<evidence type="ECO:0000256" key="5">
    <source>
        <dbReference type="PROSITE-ProRule" id="PRU01240"/>
    </source>
</evidence>
<feature type="chain" id="PRO_5047335675" description="Peptidase S8/S53 domain-containing protein" evidence="7">
    <location>
        <begin position="26"/>
        <end position="452"/>
    </location>
</feature>
<sequence>MRLRALLAAATVAALIGLAAPPALADDGENVKFYEVPAGTETLTEVAERFLGDGARSAELFNLNAGRRQPDGAALTDPDALKPGWRLVLPWDAHGAGVRFGPLTGTAPAKVPGAGGATARQCDVAPAPPARADWANLRLAAGRAWPRSRGSGQLVAVVDSGVDGGLPRLRGHVAPGTDVITGGRGDTDCLGTGTAMAGLIAAQPVEGGPGTGIAPDATVLPIRIAVRSPEASPANGASAIAAAVTAGATVIALGAYVDLNEPEVARAAADAAGAGVVVVGGAPLESVPAVADTRLRAGVLRVGGIGMDNRPVADYRSGAVDLVAPGVNVGSVGLTAGQAAGSGTHYAVAFVAGQAALVRAAYPALTPAQVQHRMEATATSLSGQAPDGGHGWGLIAPEASVTAALPEEARPAAATDGWTPSVELTLLIAVVVVALVLVVLLTIRIRRLLITP</sequence>
<dbReference type="SUPFAM" id="SSF52743">
    <property type="entry name" value="Subtilisin-like"/>
    <property type="match status" value="1"/>
</dbReference>
<dbReference type="RefSeq" id="WP_306838330.1">
    <property type="nucleotide sequence ID" value="NZ_JAUSRA010000001.1"/>
</dbReference>
<keyword evidence="4" id="KW-0720">Serine protease</keyword>
<dbReference type="PANTHER" id="PTHR43806">
    <property type="entry name" value="PEPTIDASE S8"/>
    <property type="match status" value="1"/>
</dbReference>
<dbReference type="Pfam" id="PF00082">
    <property type="entry name" value="Peptidase_S8"/>
    <property type="match status" value="1"/>
</dbReference>
<keyword evidence="3" id="KW-0378">Hydrolase</keyword>
<feature type="transmembrane region" description="Helical" evidence="6">
    <location>
        <begin position="424"/>
        <end position="443"/>
    </location>
</feature>
<keyword evidence="10" id="KW-1185">Reference proteome</keyword>
<evidence type="ECO:0000256" key="7">
    <source>
        <dbReference type="SAM" id="SignalP"/>
    </source>
</evidence>
<protein>
    <recommendedName>
        <fullName evidence="8">Peptidase S8/S53 domain-containing protein</fullName>
    </recommendedName>
</protein>
<dbReference type="InterPro" id="IPR015500">
    <property type="entry name" value="Peptidase_S8_subtilisin-rel"/>
</dbReference>
<name>A0ABT9N6Y3_9ACTN</name>
<comment type="caution">
    <text evidence="5">Lacks conserved residue(s) required for the propagation of feature annotation.</text>
</comment>
<reference evidence="9 10" key="1">
    <citation type="submission" date="2023-07" db="EMBL/GenBank/DDBJ databases">
        <title>Sequencing the genomes of 1000 actinobacteria strains.</title>
        <authorList>
            <person name="Klenk H.-P."/>
        </authorList>
    </citation>
    <scope>NUCLEOTIDE SEQUENCE [LARGE SCALE GENOMIC DNA]</scope>
    <source>
        <strain evidence="9 10">DSM 44710</strain>
    </source>
</reference>
<proteinExistence type="inferred from homology"/>
<accession>A0ABT9N6Y3</accession>
<dbReference type="PRINTS" id="PR00723">
    <property type="entry name" value="SUBTILISIN"/>
</dbReference>
<evidence type="ECO:0000256" key="6">
    <source>
        <dbReference type="SAM" id="Phobius"/>
    </source>
</evidence>
<evidence type="ECO:0000256" key="4">
    <source>
        <dbReference type="ARBA" id="ARBA00022825"/>
    </source>
</evidence>
<keyword evidence="6" id="KW-0812">Transmembrane</keyword>
<dbReference type="Gene3D" id="3.40.50.200">
    <property type="entry name" value="Peptidase S8/S53 domain"/>
    <property type="match status" value="1"/>
</dbReference>
<dbReference type="InterPro" id="IPR000209">
    <property type="entry name" value="Peptidase_S8/S53_dom"/>
</dbReference>
<evidence type="ECO:0000256" key="2">
    <source>
        <dbReference type="ARBA" id="ARBA00022670"/>
    </source>
</evidence>
<evidence type="ECO:0000313" key="9">
    <source>
        <dbReference type="EMBL" id="MDP9799445.1"/>
    </source>
</evidence>
<gene>
    <name evidence="9" type="ORF">J2S43_007957</name>
</gene>
<feature type="domain" description="Peptidase S8/S53" evidence="8">
    <location>
        <begin position="150"/>
        <end position="393"/>
    </location>
</feature>
<dbReference type="PROSITE" id="PS51892">
    <property type="entry name" value="SUBTILASE"/>
    <property type="match status" value="1"/>
</dbReference>
<feature type="signal peptide" evidence="7">
    <location>
        <begin position="1"/>
        <end position="25"/>
    </location>
</feature>
<dbReference type="EMBL" id="JAUSRA010000001">
    <property type="protein sequence ID" value="MDP9799445.1"/>
    <property type="molecule type" value="Genomic_DNA"/>
</dbReference>
<comment type="caution">
    <text evidence="9">The sequence shown here is derived from an EMBL/GenBank/DDBJ whole genome shotgun (WGS) entry which is preliminary data.</text>
</comment>
<evidence type="ECO:0000256" key="1">
    <source>
        <dbReference type="ARBA" id="ARBA00011073"/>
    </source>
</evidence>
<dbReference type="InterPro" id="IPR050131">
    <property type="entry name" value="Peptidase_S8_subtilisin-like"/>
</dbReference>
<keyword evidence="6" id="KW-1133">Transmembrane helix</keyword>
<dbReference type="Proteomes" id="UP001240984">
    <property type="component" value="Unassembled WGS sequence"/>
</dbReference>